<reference evidence="3" key="1">
    <citation type="submission" date="2019-05" db="EMBL/GenBank/DDBJ databases">
        <authorList>
            <consortium name="Pathogen Informatics"/>
        </authorList>
    </citation>
    <scope>NUCLEOTIDE SEQUENCE [LARGE SCALE GENOMIC DNA]</scope>
    <source>
        <strain evidence="3">NCTC12965</strain>
    </source>
</reference>
<comment type="function">
    <text evidence="2">Antitoxin component of a type II toxin-antitoxin (TA) system.</text>
</comment>
<dbReference type="PANTHER" id="PTHR33713:SF6">
    <property type="entry name" value="ANTITOXIN YEFM"/>
    <property type="match status" value="1"/>
</dbReference>
<dbReference type="GeneID" id="30319310"/>
<dbReference type="NCBIfam" id="TIGR01552">
    <property type="entry name" value="phd_fam"/>
    <property type="match status" value="1"/>
</dbReference>
<gene>
    <name evidence="3" type="ORF">NCTC12965_06681</name>
</gene>
<dbReference type="RefSeq" id="WP_024482993.1">
    <property type="nucleotide sequence ID" value="NZ_CAMISF010000003.1"/>
</dbReference>
<proteinExistence type="inferred from homology"/>
<sequence>MVNFTFSQAKTQFKQMMATAQREPICITQNGQPSVVVMPVEDYNAFAEFKLQNLRAKLEHSINQAKLGKLHEGEWVFDELINDI</sequence>
<dbReference type="InterPro" id="IPR051405">
    <property type="entry name" value="phD/YefM_antitoxin"/>
</dbReference>
<dbReference type="InterPro" id="IPR036165">
    <property type="entry name" value="YefM-like_sf"/>
</dbReference>
<dbReference type="Gene3D" id="3.40.1620.10">
    <property type="entry name" value="YefM-like domain"/>
    <property type="match status" value="1"/>
</dbReference>
<dbReference type="KEGG" id="sfw:WN53_03980"/>
<dbReference type="STRING" id="47917.AV650_26035"/>
<accession>A0A0F7H770</accession>
<evidence type="ECO:0000256" key="1">
    <source>
        <dbReference type="ARBA" id="ARBA00009981"/>
    </source>
</evidence>
<dbReference type="SUPFAM" id="SSF143120">
    <property type="entry name" value="YefM-like"/>
    <property type="match status" value="1"/>
</dbReference>
<protein>
    <recommendedName>
        <fullName evidence="2">Antitoxin</fullName>
    </recommendedName>
</protein>
<evidence type="ECO:0000313" key="3">
    <source>
        <dbReference type="EMBL" id="VTR54224.1"/>
    </source>
</evidence>
<comment type="similarity">
    <text evidence="1 2">Belongs to the phD/YefM antitoxin family.</text>
</comment>
<dbReference type="InterPro" id="IPR006442">
    <property type="entry name" value="Antitoxin_Phd/YefM"/>
</dbReference>
<dbReference type="PANTHER" id="PTHR33713">
    <property type="entry name" value="ANTITOXIN YAFN-RELATED"/>
    <property type="match status" value="1"/>
</dbReference>
<evidence type="ECO:0000256" key="2">
    <source>
        <dbReference type="RuleBase" id="RU362080"/>
    </source>
</evidence>
<dbReference type="EMBL" id="CABEEZ010000133">
    <property type="protein sequence ID" value="VTR54224.1"/>
    <property type="molecule type" value="Genomic_DNA"/>
</dbReference>
<dbReference type="Pfam" id="PF02604">
    <property type="entry name" value="PhdYeFM_antitox"/>
    <property type="match status" value="1"/>
</dbReference>
<name>A0A0F7H770_SERFO</name>
<organism evidence="3">
    <name type="scientific">Serratia fonticola</name>
    <dbReference type="NCBI Taxonomy" id="47917"/>
    <lineage>
        <taxon>Bacteria</taxon>
        <taxon>Pseudomonadati</taxon>
        <taxon>Pseudomonadota</taxon>
        <taxon>Gammaproteobacteria</taxon>
        <taxon>Enterobacterales</taxon>
        <taxon>Yersiniaceae</taxon>
        <taxon>Serratia</taxon>
    </lineage>
</organism>
<dbReference type="AlphaFoldDB" id="A0A0F7H770"/>